<dbReference type="Proteomes" id="UP000694888">
    <property type="component" value="Unplaced"/>
</dbReference>
<proteinExistence type="predicted"/>
<dbReference type="InterPro" id="IPR013320">
    <property type="entry name" value="ConA-like_dom_sf"/>
</dbReference>
<evidence type="ECO:0000259" key="3">
    <source>
        <dbReference type="PROSITE" id="PS50025"/>
    </source>
</evidence>
<dbReference type="GeneID" id="106012331"/>
<comment type="caution">
    <text evidence="1">Lacks conserved residue(s) required for the propagation of feature annotation.</text>
</comment>
<evidence type="ECO:0000313" key="5">
    <source>
        <dbReference type="RefSeq" id="XP_012940429.1"/>
    </source>
</evidence>
<reference evidence="5" key="1">
    <citation type="submission" date="2025-08" db="UniProtKB">
        <authorList>
            <consortium name="RefSeq"/>
        </authorList>
    </citation>
    <scope>IDENTIFICATION</scope>
</reference>
<dbReference type="InterPro" id="IPR001791">
    <property type="entry name" value="Laminin_G"/>
</dbReference>
<feature type="compositionally biased region" description="Pro residues" evidence="2">
    <location>
        <begin position="1"/>
        <end position="15"/>
    </location>
</feature>
<feature type="region of interest" description="Disordered" evidence="2">
    <location>
        <begin position="1"/>
        <end position="45"/>
    </location>
</feature>
<evidence type="ECO:0000313" key="4">
    <source>
        <dbReference type="Proteomes" id="UP000694888"/>
    </source>
</evidence>
<feature type="domain" description="Laminin G" evidence="3">
    <location>
        <begin position="79"/>
        <end position="292"/>
    </location>
</feature>
<feature type="non-terminal residue" evidence="5">
    <location>
        <position position="302"/>
    </location>
</feature>
<evidence type="ECO:0000256" key="2">
    <source>
        <dbReference type="SAM" id="MobiDB-lite"/>
    </source>
</evidence>
<dbReference type="Pfam" id="PF02210">
    <property type="entry name" value="Laminin_G_2"/>
    <property type="match status" value="1"/>
</dbReference>
<evidence type="ECO:0000256" key="1">
    <source>
        <dbReference type="PROSITE-ProRule" id="PRU00122"/>
    </source>
</evidence>
<dbReference type="SUPFAM" id="SSF49899">
    <property type="entry name" value="Concanavalin A-like lectins/glucanases"/>
    <property type="match status" value="1"/>
</dbReference>
<keyword evidence="4" id="KW-1185">Reference proteome</keyword>
<feature type="region of interest" description="Disordered" evidence="2">
    <location>
        <begin position="124"/>
        <end position="158"/>
    </location>
</feature>
<name>A0ABM1A439_APLCA</name>
<feature type="compositionally biased region" description="Low complexity" evidence="2">
    <location>
        <begin position="16"/>
        <end position="45"/>
    </location>
</feature>
<gene>
    <name evidence="5" type="primary">LOC106012331</name>
</gene>
<dbReference type="Gene3D" id="2.60.120.200">
    <property type="match status" value="1"/>
</dbReference>
<dbReference type="RefSeq" id="XP_012940429.1">
    <property type="nucleotide sequence ID" value="XM_013084975.1"/>
</dbReference>
<dbReference type="PROSITE" id="PS50025">
    <property type="entry name" value="LAM_G_DOMAIN"/>
    <property type="match status" value="1"/>
</dbReference>
<organism evidence="4 5">
    <name type="scientific">Aplysia californica</name>
    <name type="common">California sea hare</name>
    <dbReference type="NCBI Taxonomy" id="6500"/>
    <lineage>
        <taxon>Eukaryota</taxon>
        <taxon>Metazoa</taxon>
        <taxon>Spiralia</taxon>
        <taxon>Lophotrochozoa</taxon>
        <taxon>Mollusca</taxon>
        <taxon>Gastropoda</taxon>
        <taxon>Heterobranchia</taxon>
        <taxon>Euthyneura</taxon>
        <taxon>Tectipleura</taxon>
        <taxon>Aplysiida</taxon>
        <taxon>Aplysioidea</taxon>
        <taxon>Aplysiidae</taxon>
        <taxon>Aplysia</taxon>
    </lineage>
</organism>
<protein>
    <recommendedName>
        <fullName evidence="3">Laminin G domain-containing protein</fullName>
    </recommendedName>
</protein>
<sequence length="302" mass="31440">MRPESSSPPPPPPPASSHSAPPSPQTSSSRSTSPPPHRSSSSQPAAGVTFRLRPLGFFSLLLLALSVLASCPSPAAGVRDFAFFNTTSLVTIPNSDWDLRSRKEVTFRTCSGSGSLIFLRGSLSSSSLSPSSSSSSPTSSSSTSSSASAATSSSSSSSWSSSVVSSSSHELTLSLLNGSVVMVWSVNGQSGAAHVGRRVNDNLWHTVQLKYYLGVVTLSLASDGQAGQDTVIVANATHNAFLLDVRLSGNLQVGRDFTGCMYPGPGVNFGTPGLPAQQVTWDSCPLQRQLGCTKLDRDIDDC</sequence>
<accession>A0ABM1A439</accession>